<keyword evidence="3" id="KW-1185">Reference proteome</keyword>
<dbReference type="CDD" id="cd00093">
    <property type="entry name" value="HTH_XRE"/>
    <property type="match status" value="1"/>
</dbReference>
<dbReference type="PROSITE" id="PS50943">
    <property type="entry name" value="HTH_CROC1"/>
    <property type="match status" value="1"/>
</dbReference>
<sequence length="78" mass="9172">MQYQVNLKFIKEERLKRELTLQQMADKLGVKSKSDYFKRETGDTNFKPAELPVLAELFGVDLEKIFVKSFRKSKQEVS</sequence>
<dbReference type="GO" id="GO:0003677">
    <property type="term" value="F:DNA binding"/>
    <property type="evidence" value="ECO:0007669"/>
    <property type="project" value="InterPro"/>
</dbReference>
<dbReference type="STRING" id="1423726.FC07_GL002599"/>
<dbReference type="EMBL" id="AZDA01000003">
    <property type="protein sequence ID" value="KRK40847.1"/>
    <property type="molecule type" value="Genomic_DNA"/>
</dbReference>
<gene>
    <name evidence="2" type="ORF">FC07_GL002599</name>
</gene>
<comment type="caution">
    <text evidence="2">The sequence shown here is derived from an EMBL/GenBank/DDBJ whole genome shotgun (WGS) entry which is preliminary data.</text>
</comment>
<evidence type="ECO:0000313" key="2">
    <source>
        <dbReference type="EMBL" id="KRK40847.1"/>
    </source>
</evidence>
<name>A0A0R1H364_9LACO</name>
<evidence type="ECO:0000259" key="1">
    <source>
        <dbReference type="PROSITE" id="PS50943"/>
    </source>
</evidence>
<dbReference type="PATRIC" id="fig|1423726.3.peg.2704"/>
<accession>A0A0R1H364</accession>
<evidence type="ECO:0000313" key="3">
    <source>
        <dbReference type="Proteomes" id="UP000051461"/>
    </source>
</evidence>
<dbReference type="OrthoDB" id="2328817at2"/>
<dbReference type="RefSeq" id="WP_057903284.1">
    <property type="nucleotide sequence ID" value="NZ_AZDA01000003.1"/>
</dbReference>
<dbReference type="InterPro" id="IPR010982">
    <property type="entry name" value="Lambda_DNA-bd_dom_sf"/>
</dbReference>
<dbReference type="SMART" id="SM00530">
    <property type="entry name" value="HTH_XRE"/>
    <property type="match status" value="1"/>
</dbReference>
<feature type="domain" description="HTH cro/C1-type" evidence="1">
    <location>
        <begin position="10"/>
        <end position="65"/>
    </location>
</feature>
<dbReference type="Pfam" id="PF01381">
    <property type="entry name" value="HTH_3"/>
    <property type="match status" value="1"/>
</dbReference>
<organism evidence="2 3">
    <name type="scientific">Loigolactobacillus bifermentans DSM 20003</name>
    <dbReference type="NCBI Taxonomy" id="1423726"/>
    <lineage>
        <taxon>Bacteria</taxon>
        <taxon>Bacillati</taxon>
        <taxon>Bacillota</taxon>
        <taxon>Bacilli</taxon>
        <taxon>Lactobacillales</taxon>
        <taxon>Lactobacillaceae</taxon>
        <taxon>Loigolactobacillus</taxon>
    </lineage>
</organism>
<proteinExistence type="predicted"/>
<dbReference type="SUPFAM" id="SSF47413">
    <property type="entry name" value="lambda repressor-like DNA-binding domains"/>
    <property type="match status" value="1"/>
</dbReference>
<protein>
    <recommendedName>
        <fullName evidence="1">HTH cro/C1-type domain-containing protein</fullName>
    </recommendedName>
</protein>
<dbReference type="InterPro" id="IPR001387">
    <property type="entry name" value="Cro/C1-type_HTH"/>
</dbReference>
<dbReference type="AlphaFoldDB" id="A0A0R1H364"/>
<dbReference type="Proteomes" id="UP000051461">
    <property type="component" value="Unassembled WGS sequence"/>
</dbReference>
<dbReference type="Gene3D" id="1.10.260.40">
    <property type="entry name" value="lambda repressor-like DNA-binding domains"/>
    <property type="match status" value="1"/>
</dbReference>
<reference evidence="2 3" key="1">
    <citation type="journal article" date="2015" name="Genome Announc.">
        <title>Expanding the biotechnology potential of lactobacilli through comparative genomics of 213 strains and associated genera.</title>
        <authorList>
            <person name="Sun Z."/>
            <person name="Harris H.M."/>
            <person name="McCann A."/>
            <person name="Guo C."/>
            <person name="Argimon S."/>
            <person name="Zhang W."/>
            <person name="Yang X."/>
            <person name="Jeffery I.B."/>
            <person name="Cooney J.C."/>
            <person name="Kagawa T.F."/>
            <person name="Liu W."/>
            <person name="Song Y."/>
            <person name="Salvetti E."/>
            <person name="Wrobel A."/>
            <person name="Rasinkangas P."/>
            <person name="Parkhill J."/>
            <person name="Rea M.C."/>
            <person name="O'Sullivan O."/>
            <person name="Ritari J."/>
            <person name="Douillard F.P."/>
            <person name="Paul Ross R."/>
            <person name="Yang R."/>
            <person name="Briner A.E."/>
            <person name="Felis G.E."/>
            <person name="de Vos W.M."/>
            <person name="Barrangou R."/>
            <person name="Klaenhammer T.R."/>
            <person name="Caufield P.W."/>
            <person name="Cui Y."/>
            <person name="Zhang H."/>
            <person name="O'Toole P.W."/>
        </authorList>
    </citation>
    <scope>NUCLEOTIDE SEQUENCE [LARGE SCALE GENOMIC DNA]</scope>
    <source>
        <strain evidence="2 3">DSM 20003</strain>
    </source>
</reference>